<evidence type="ECO:0000313" key="5">
    <source>
        <dbReference type="EMBL" id="KAH1896740.1"/>
    </source>
</evidence>
<evidence type="ECO:0000256" key="1">
    <source>
        <dbReference type="ARBA" id="ARBA00022450"/>
    </source>
</evidence>
<dbReference type="PANTHER" id="PTHR45398:SF1">
    <property type="entry name" value="ENZYME, PUTATIVE (JCVI)-RELATED"/>
    <property type="match status" value="1"/>
</dbReference>
<feature type="domain" description="Condensation" evidence="4">
    <location>
        <begin position="2"/>
        <end position="119"/>
    </location>
</feature>
<dbReference type="InterPro" id="IPR001242">
    <property type="entry name" value="Condensation_dom"/>
</dbReference>
<feature type="domain" description="Condensation" evidence="4">
    <location>
        <begin position="208"/>
        <end position="372"/>
    </location>
</feature>
<comment type="caution">
    <text evidence="5">The sequence shown here is derived from an EMBL/GenBank/DDBJ whole genome shotgun (WGS) entry which is preliminary data.</text>
</comment>
<keyword evidence="1" id="KW-0596">Phosphopantetheine</keyword>
<protein>
    <submittedName>
        <fullName evidence="5">Nonribosomal peptide synthetase 9</fullName>
    </submittedName>
</protein>
<accession>A0A9P8NAI7</accession>
<dbReference type="Gene3D" id="3.30.559.30">
    <property type="entry name" value="Nonribosomal peptide synthetase, condensation domain"/>
    <property type="match status" value="1"/>
</dbReference>
<keyword evidence="2" id="KW-0597">Phosphoprotein</keyword>
<evidence type="ECO:0000256" key="3">
    <source>
        <dbReference type="ARBA" id="ARBA00029454"/>
    </source>
</evidence>
<dbReference type="SUPFAM" id="SSF52777">
    <property type="entry name" value="CoA-dependent acyltransferases"/>
    <property type="match status" value="2"/>
</dbReference>
<dbReference type="Proteomes" id="UP000813423">
    <property type="component" value="Unassembled WGS sequence"/>
</dbReference>
<organism evidence="5 6">
    <name type="scientific">Aspergillus fumigatus</name>
    <name type="common">Neosartorya fumigata</name>
    <dbReference type="NCBI Taxonomy" id="746128"/>
    <lineage>
        <taxon>Eukaryota</taxon>
        <taxon>Fungi</taxon>
        <taxon>Dikarya</taxon>
        <taxon>Ascomycota</taxon>
        <taxon>Pezizomycotina</taxon>
        <taxon>Eurotiomycetes</taxon>
        <taxon>Eurotiomycetidae</taxon>
        <taxon>Eurotiales</taxon>
        <taxon>Aspergillaceae</taxon>
        <taxon>Aspergillus</taxon>
        <taxon>Aspergillus subgen. Fumigati</taxon>
    </lineage>
</organism>
<evidence type="ECO:0000259" key="4">
    <source>
        <dbReference type="Pfam" id="PF00668"/>
    </source>
</evidence>
<dbReference type="FunFam" id="3.30.559.30:FF:000002">
    <property type="entry name" value="Nonribosomal peptide synthase Pes1"/>
    <property type="match status" value="1"/>
</dbReference>
<reference evidence="5" key="1">
    <citation type="submission" date="2021-08" db="EMBL/GenBank/DDBJ databases">
        <title>Global Aspergillus fumigatus from environmental and clinical sources.</title>
        <authorList>
            <person name="Barber A."/>
            <person name="Sae-Ong T."/>
        </authorList>
    </citation>
    <scope>NUCLEOTIDE SEQUENCE</scope>
    <source>
        <strain evidence="5">NRZ-2016-071</strain>
    </source>
</reference>
<gene>
    <name evidence="5" type="primary">NRPS9_1</name>
    <name evidence="5" type="ORF">KXV57_001109</name>
</gene>
<sequence>MLRARYVRQKDGAWKQFFTGYTEQCFRFSVHQVKSAQEMRQIIGESQTSLNPEHGPVFTVDLFHHDGEQSLLMIGHHLVLDLVSWRIILADMEAMILDPQHQPHLTMSFQTWARLQAEYGTRHLEPPPGQQPCSIDEPSMRQFWGAENNANTGGDSKTRLIRMNDDLTRKLFGPSSQALDVEPVELLHAAILFSFVNTFPQRPAPVIFGEAHGRETWDSSVDVTRTIGWFTTLWPVVAQVNPSDSLETVARTLRQARRAMDMHGWTHFTSVYHNTRQTKRSAGAHLMEITFNYAGKFQQVEQDGSLFRMEPMAKQNLFDGAAELGRWAMLEINSVILNGLLEFHVPYNRGTDEARVLTPWMDNLVKCLEGLASGFA</sequence>
<proteinExistence type="inferred from homology"/>
<dbReference type="GO" id="GO:0003824">
    <property type="term" value="F:catalytic activity"/>
    <property type="evidence" value="ECO:0007669"/>
    <property type="project" value="InterPro"/>
</dbReference>
<dbReference type="CDD" id="cd19534">
    <property type="entry name" value="E_NRPS"/>
    <property type="match status" value="1"/>
</dbReference>
<dbReference type="InterPro" id="IPR023213">
    <property type="entry name" value="CAT-like_dom_sf"/>
</dbReference>
<dbReference type="AlphaFoldDB" id="A0A9P8NAI7"/>
<evidence type="ECO:0000313" key="6">
    <source>
        <dbReference type="Proteomes" id="UP000813423"/>
    </source>
</evidence>
<dbReference type="Gene3D" id="3.30.559.10">
    <property type="entry name" value="Chloramphenicol acetyltransferase-like domain"/>
    <property type="match status" value="1"/>
</dbReference>
<comment type="similarity">
    <text evidence="3">Belongs to the NRP synthetase family.</text>
</comment>
<name>A0A9P8NAI7_ASPFM</name>
<dbReference type="PANTHER" id="PTHR45398">
    <property type="match status" value="1"/>
</dbReference>
<dbReference type="EMBL" id="JAIBSC010000117">
    <property type="protein sequence ID" value="KAH1896740.1"/>
    <property type="molecule type" value="Genomic_DNA"/>
</dbReference>
<dbReference type="Pfam" id="PF00668">
    <property type="entry name" value="Condensation"/>
    <property type="match status" value="2"/>
</dbReference>
<evidence type="ECO:0000256" key="2">
    <source>
        <dbReference type="ARBA" id="ARBA00022553"/>
    </source>
</evidence>